<sequence>MYEATHRSLVTWFPTELTAASFNVAYSARLPDIARFWMSARYPTDKVQETLDVERPRFAARCYFLHRQALTSVVHTSLVSRLQGPL</sequence>
<reference evidence="1 2" key="1">
    <citation type="journal article" date="2016" name="Mol. Biol. Evol.">
        <title>Comparative Genomics of Early-Diverging Mushroom-Forming Fungi Provides Insights into the Origins of Lignocellulose Decay Capabilities.</title>
        <authorList>
            <person name="Nagy L.G."/>
            <person name="Riley R."/>
            <person name="Tritt A."/>
            <person name="Adam C."/>
            <person name="Daum C."/>
            <person name="Floudas D."/>
            <person name="Sun H."/>
            <person name="Yadav J.S."/>
            <person name="Pangilinan J."/>
            <person name="Larsson K.H."/>
            <person name="Matsuura K."/>
            <person name="Barry K."/>
            <person name="Labutti K."/>
            <person name="Kuo R."/>
            <person name="Ohm R.A."/>
            <person name="Bhattacharya S.S."/>
            <person name="Shirouzu T."/>
            <person name="Yoshinaga Y."/>
            <person name="Martin F.M."/>
            <person name="Grigoriev I.V."/>
            <person name="Hibbett D.S."/>
        </authorList>
    </citation>
    <scope>NUCLEOTIDE SEQUENCE [LARGE SCALE GENOMIC DNA]</scope>
    <source>
        <strain evidence="1 2">CBS 109695</strain>
    </source>
</reference>
<organism evidence="1 2">
    <name type="scientific">Athelia psychrophila</name>
    <dbReference type="NCBI Taxonomy" id="1759441"/>
    <lineage>
        <taxon>Eukaryota</taxon>
        <taxon>Fungi</taxon>
        <taxon>Dikarya</taxon>
        <taxon>Basidiomycota</taxon>
        <taxon>Agaricomycotina</taxon>
        <taxon>Agaricomycetes</taxon>
        <taxon>Agaricomycetidae</taxon>
        <taxon>Atheliales</taxon>
        <taxon>Atheliaceae</taxon>
        <taxon>Athelia</taxon>
    </lineage>
</organism>
<protein>
    <submittedName>
        <fullName evidence="1">Uncharacterized protein</fullName>
    </submittedName>
</protein>
<keyword evidence="2" id="KW-1185">Reference proteome</keyword>
<dbReference type="AlphaFoldDB" id="A0A167UV56"/>
<gene>
    <name evidence="1" type="ORF">FIBSPDRAFT_941054</name>
</gene>
<dbReference type="EMBL" id="KV417934">
    <property type="protein sequence ID" value="KZP04333.1"/>
    <property type="molecule type" value="Genomic_DNA"/>
</dbReference>
<accession>A0A167UV56</accession>
<name>A0A167UV56_9AGAM</name>
<evidence type="ECO:0000313" key="1">
    <source>
        <dbReference type="EMBL" id="KZP04333.1"/>
    </source>
</evidence>
<evidence type="ECO:0000313" key="2">
    <source>
        <dbReference type="Proteomes" id="UP000076532"/>
    </source>
</evidence>
<dbReference type="Proteomes" id="UP000076532">
    <property type="component" value="Unassembled WGS sequence"/>
</dbReference>
<proteinExistence type="predicted"/>